<protein>
    <recommendedName>
        <fullName evidence="4">Collagen-like protein</fullName>
    </recommendedName>
</protein>
<evidence type="ECO:0000313" key="3">
    <source>
        <dbReference type="Proteomes" id="UP000228700"/>
    </source>
</evidence>
<evidence type="ECO:0000313" key="2">
    <source>
        <dbReference type="EMBL" id="PJE74635.1"/>
    </source>
</evidence>
<dbReference type="Proteomes" id="UP000228700">
    <property type="component" value="Unassembled WGS sequence"/>
</dbReference>
<name>A0A2M8LDE5_9BACT</name>
<evidence type="ECO:0008006" key="4">
    <source>
        <dbReference type="Google" id="ProtNLM"/>
    </source>
</evidence>
<dbReference type="EMBL" id="PFEQ01000001">
    <property type="protein sequence ID" value="PJE74635.1"/>
    <property type="molecule type" value="Genomic_DNA"/>
</dbReference>
<proteinExistence type="predicted"/>
<dbReference type="InterPro" id="IPR008160">
    <property type="entry name" value="Collagen"/>
</dbReference>
<comment type="caution">
    <text evidence="2">The sequence shown here is derived from an EMBL/GenBank/DDBJ whole genome shotgun (WGS) entry which is preliminary data.</text>
</comment>
<reference evidence="3" key="1">
    <citation type="submission" date="2017-09" db="EMBL/GenBank/DDBJ databases">
        <title>Depth-based differentiation of microbial function through sediment-hosted aquifers and enrichment of novel symbionts in the deep terrestrial subsurface.</title>
        <authorList>
            <person name="Probst A.J."/>
            <person name="Ladd B."/>
            <person name="Jarett J.K."/>
            <person name="Geller-Mcgrath D.E."/>
            <person name="Sieber C.M.K."/>
            <person name="Emerson J.B."/>
            <person name="Anantharaman K."/>
            <person name="Thomas B.C."/>
            <person name="Malmstrom R."/>
            <person name="Stieglmeier M."/>
            <person name="Klingl A."/>
            <person name="Woyke T."/>
            <person name="Ryan C.M."/>
            <person name="Banfield J.F."/>
        </authorList>
    </citation>
    <scope>NUCLEOTIDE SEQUENCE [LARGE SCALE GENOMIC DNA]</scope>
</reference>
<dbReference type="AlphaFoldDB" id="A0A2M8LDE5"/>
<accession>A0A2M8LDE5</accession>
<feature type="compositionally biased region" description="Low complexity" evidence="1">
    <location>
        <begin position="84"/>
        <end position="137"/>
    </location>
</feature>
<gene>
    <name evidence="2" type="ORF">COV01_00465</name>
</gene>
<dbReference type="Pfam" id="PF01391">
    <property type="entry name" value="Collagen"/>
    <property type="match status" value="1"/>
</dbReference>
<feature type="region of interest" description="Disordered" evidence="1">
    <location>
        <begin position="82"/>
        <end position="138"/>
    </location>
</feature>
<evidence type="ECO:0000256" key="1">
    <source>
        <dbReference type="SAM" id="MobiDB-lite"/>
    </source>
</evidence>
<organism evidence="2 3">
    <name type="scientific">Candidatus Taylorbacteria bacterium CG10_big_fil_rev_8_21_14_0_10_41_48</name>
    <dbReference type="NCBI Taxonomy" id="1975024"/>
    <lineage>
        <taxon>Bacteria</taxon>
        <taxon>Candidatus Tayloriibacteriota</taxon>
    </lineage>
</organism>
<sequence>MGIVSPQSKLQVVGTFFVNNTADATGGLYYGGATNGLILGNYGTTAWPGTNSLSVNGSGTFSTKITSPQYCIGTDCKTDWSQLTGATGPQGPAGPTGATGSQGPTGSTGPQGPAGPTGSTGPTGATGPQGPAGPGTTKFNTYIGDVGNTSGCWPPSGSPCGNWNITAGHRYCWPKGYATGMILEQSGNSYWDAVEVGCWY</sequence>